<dbReference type="AlphaFoldDB" id="A0A502E7P8"/>
<feature type="domain" description="Gfo/Idh/MocA-like oxidoreductase N-terminal" evidence="1">
    <location>
        <begin position="8"/>
        <end position="57"/>
    </location>
</feature>
<dbReference type="GO" id="GO:0000166">
    <property type="term" value="F:nucleotide binding"/>
    <property type="evidence" value="ECO:0007669"/>
    <property type="project" value="InterPro"/>
</dbReference>
<dbReference type="InterPro" id="IPR000683">
    <property type="entry name" value="Gfo/Idh/MocA-like_OxRdtase_N"/>
</dbReference>
<accession>A0A502E7P8</accession>
<protein>
    <recommendedName>
        <fullName evidence="1">Gfo/Idh/MocA-like oxidoreductase N-terminal domain-containing protein</fullName>
    </recommendedName>
</protein>
<keyword evidence="3" id="KW-1185">Reference proteome</keyword>
<reference evidence="2 3" key="1">
    <citation type="journal article" date="2019" name="Environ. Microbiol.">
        <title>Species interactions and distinct microbial communities in high Arctic permafrost affected cryosols are associated with the CH4 and CO2 gas fluxes.</title>
        <authorList>
            <person name="Altshuler I."/>
            <person name="Hamel J."/>
            <person name="Turney S."/>
            <person name="Magnuson E."/>
            <person name="Levesque R."/>
            <person name="Greer C."/>
            <person name="Whyte L.G."/>
        </authorList>
    </citation>
    <scope>NUCLEOTIDE SEQUENCE [LARGE SCALE GENOMIC DNA]</scope>
    <source>
        <strain evidence="2 3">S5.20</strain>
    </source>
</reference>
<sequence>MSTWSASSPVMNHHTLVIPALEAGKHVFSEWPLGVATDEAIHTRDVAKAHRIRTSVGLQNQCVARHSLRA</sequence>
<evidence type="ECO:0000259" key="1">
    <source>
        <dbReference type="Pfam" id="PF01408"/>
    </source>
</evidence>
<organism evidence="2 3">
    <name type="scientific">Mycolicibacterium hodleri</name>
    <dbReference type="NCBI Taxonomy" id="49897"/>
    <lineage>
        <taxon>Bacteria</taxon>
        <taxon>Bacillati</taxon>
        <taxon>Actinomycetota</taxon>
        <taxon>Actinomycetes</taxon>
        <taxon>Mycobacteriales</taxon>
        <taxon>Mycobacteriaceae</taxon>
        <taxon>Mycolicibacterium</taxon>
    </lineage>
</organism>
<comment type="caution">
    <text evidence="2">The sequence shown here is derived from an EMBL/GenBank/DDBJ whole genome shotgun (WGS) entry which is preliminary data.</text>
</comment>
<evidence type="ECO:0000313" key="2">
    <source>
        <dbReference type="EMBL" id="TPG32471.1"/>
    </source>
</evidence>
<gene>
    <name evidence="2" type="ORF">EAH80_19570</name>
</gene>
<dbReference type="Gene3D" id="3.40.50.720">
    <property type="entry name" value="NAD(P)-binding Rossmann-like Domain"/>
    <property type="match status" value="1"/>
</dbReference>
<name>A0A502E7P8_9MYCO</name>
<dbReference type="Proteomes" id="UP000320095">
    <property type="component" value="Unassembled WGS sequence"/>
</dbReference>
<dbReference type="Pfam" id="PF01408">
    <property type="entry name" value="GFO_IDH_MocA"/>
    <property type="match status" value="1"/>
</dbReference>
<dbReference type="SUPFAM" id="SSF51735">
    <property type="entry name" value="NAD(P)-binding Rossmann-fold domains"/>
    <property type="match status" value="1"/>
</dbReference>
<proteinExistence type="predicted"/>
<dbReference type="EMBL" id="RCZG01000008">
    <property type="protein sequence ID" value="TPG32471.1"/>
    <property type="molecule type" value="Genomic_DNA"/>
</dbReference>
<dbReference type="InterPro" id="IPR036291">
    <property type="entry name" value="NAD(P)-bd_dom_sf"/>
</dbReference>
<evidence type="ECO:0000313" key="3">
    <source>
        <dbReference type="Proteomes" id="UP000320095"/>
    </source>
</evidence>